<comment type="caution">
    <text evidence="1">The sequence shown here is derived from an EMBL/GenBank/DDBJ whole genome shotgun (WGS) entry which is preliminary data.</text>
</comment>
<gene>
    <name evidence="1" type="ORF">AHMF7616_03203</name>
</gene>
<evidence type="ECO:0000313" key="2">
    <source>
        <dbReference type="Proteomes" id="UP000253919"/>
    </source>
</evidence>
<reference evidence="1 2" key="1">
    <citation type="submission" date="2018-04" db="EMBL/GenBank/DDBJ databases">
        <title>Adhaeribacter sp. HMF7616 genome sequencing and assembly.</title>
        <authorList>
            <person name="Kang H."/>
            <person name="Kang J."/>
            <person name="Cha I."/>
            <person name="Kim H."/>
            <person name="Joh K."/>
        </authorList>
    </citation>
    <scope>NUCLEOTIDE SEQUENCE [LARGE SCALE GENOMIC DNA]</scope>
    <source>
        <strain evidence="1 2">HMF7616</strain>
    </source>
</reference>
<evidence type="ECO:0000313" key="1">
    <source>
        <dbReference type="EMBL" id="RDC64587.1"/>
    </source>
</evidence>
<keyword evidence="2" id="KW-1185">Reference proteome</keyword>
<name>A0A369QMV2_9BACT</name>
<dbReference type="EMBL" id="QASA01000001">
    <property type="protein sequence ID" value="RDC64587.1"/>
    <property type="molecule type" value="Genomic_DNA"/>
</dbReference>
<dbReference type="Pfam" id="PF18143">
    <property type="entry name" value="HAD_SAK_2"/>
    <property type="match status" value="1"/>
</dbReference>
<dbReference type="AlphaFoldDB" id="A0A369QMV2"/>
<organism evidence="1 2">
    <name type="scientific">Adhaeribacter pallidiroseus</name>
    <dbReference type="NCBI Taxonomy" id="2072847"/>
    <lineage>
        <taxon>Bacteria</taxon>
        <taxon>Pseudomonadati</taxon>
        <taxon>Bacteroidota</taxon>
        <taxon>Cytophagia</taxon>
        <taxon>Cytophagales</taxon>
        <taxon>Hymenobacteraceae</taxon>
        <taxon>Adhaeribacter</taxon>
    </lineage>
</organism>
<accession>A0A369QMV2</accession>
<sequence length="69" mass="7903">MIKNVGRRVNEIEKWVKSNQGLEAFVIIDDDLSINGLPKLIKDKCVLTKPMIGFDDEAMNQAFRILLEK</sequence>
<protein>
    <submittedName>
        <fullName evidence="1">Uncharacterized protein</fullName>
    </submittedName>
</protein>
<proteinExistence type="predicted"/>
<dbReference type="Proteomes" id="UP000253919">
    <property type="component" value="Unassembled WGS sequence"/>
</dbReference>